<evidence type="ECO:0000256" key="1">
    <source>
        <dbReference type="SAM" id="MobiDB-lite"/>
    </source>
</evidence>
<dbReference type="Pfam" id="PF01828">
    <property type="entry name" value="Peptidase_A4"/>
    <property type="match status" value="1"/>
</dbReference>
<sequence length="272" mass="27519">MSSIRSASLAVLAAGTLTAALATPALAATQPATATAAAKAPRQLTQSIESHENHAPHGALKHSGKVNASETSTNWSGYAATGSSGAFTSVTTSWTQPTVTCGSATTYSSFWVGLDGDGNDALEQTGTEADCINGQAVYGAWWEVLPAASTAWDDVTVKGGDKLTATVTYSGSTFTMTLKDSTQGWTKSQTDAGSSDFQNASAEVIAEAPEVDGSLAKLANFGSVGFTGAKANGSNLDNASPDEITMTNSGGTVRAQPGSLSNGAFSVAWKSS</sequence>
<keyword evidence="2" id="KW-0732">Signal</keyword>
<dbReference type="PANTHER" id="PTHR37536">
    <property type="entry name" value="PUTATIVE (AFU_ORTHOLOGUE AFUA_3G02970)-RELATED"/>
    <property type="match status" value="1"/>
</dbReference>
<organism evidence="3 4">
    <name type="scientific">Streptomyces acidiscabies</name>
    <dbReference type="NCBI Taxonomy" id="42234"/>
    <lineage>
        <taxon>Bacteria</taxon>
        <taxon>Bacillati</taxon>
        <taxon>Actinomycetota</taxon>
        <taxon>Actinomycetes</taxon>
        <taxon>Kitasatosporales</taxon>
        <taxon>Streptomycetaceae</taxon>
        <taxon>Streptomyces</taxon>
    </lineage>
</organism>
<evidence type="ECO:0000256" key="2">
    <source>
        <dbReference type="SAM" id="SignalP"/>
    </source>
</evidence>
<dbReference type="Proteomes" id="UP000037151">
    <property type="component" value="Unassembled WGS sequence"/>
</dbReference>
<comment type="caution">
    <text evidence="3">The sequence shown here is derived from an EMBL/GenBank/DDBJ whole genome shotgun (WGS) entry which is preliminary data.</text>
</comment>
<dbReference type="SUPFAM" id="SSF49899">
    <property type="entry name" value="Concanavalin A-like lectins/glucanases"/>
    <property type="match status" value="1"/>
</dbReference>
<dbReference type="RefSeq" id="WP_050368980.1">
    <property type="nucleotide sequence ID" value="NZ_KQ257795.1"/>
</dbReference>
<evidence type="ECO:0000313" key="3">
    <source>
        <dbReference type="EMBL" id="KND39942.1"/>
    </source>
</evidence>
<dbReference type="AlphaFoldDB" id="A0A0L0KNZ4"/>
<evidence type="ECO:0000313" key="4">
    <source>
        <dbReference type="Proteomes" id="UP000037151"/>
    </source>
</evidence>
<evidence type="ECO:0008006" key="5">
    <source>
        <dbReference type="Google" id="ProtNLM"/>
    </source>
</evidence>
<feature type="chain" id="PRO_5005543139" description="Peptidase A4 family protein" evidence="2">
    <location>
        <begin position="28"/>
        <end position="272"/>
    </location>
</feature>
<proteinExistence type="predicted"/>
<name>A0A0L0KNZ4_9ACTN</name>
<dbReference type="Gene3D" id="2.60.120.700">
    <property type="entry name" value="Peptidase G1"/>
    <property type="match status" value="1"/>
</dbReference>
<dbReference type="InterPro" id="IPR038656">
    <property type="entry name" value="Peptidase_G1_sf"/>
</dbReference>
<dbReference type="InterPro" id="IPR013320">
    <property type="entry name" value="ConA-like_dom_sf"/>
</dbReference>
<feature type="signal peptide" evidence="2">
    <location>
        <begin position="1"/>
        <end position="27"/>
    </location>
</feature>
<protein>
    <recommendedName>
        <fullName evidence="5">Peptidase A4 family protein</fullName>
    </recommendedName>
</protein>
<reference evidence="4" key="1">
    <citation type="submission" date="2014-07" db="EMBL/GenBank/DDBJ databases">
        <title>Genome sequencing of plant-pathogenic Streptomyces species.</title>
        <authorList>
            <person name="Harrison J."/>
            <person name="Sapp M."/>
            <person name="Thwaites R."/>
            <person name="Studholme D.J."/>
        </authorList>
    </citation>
    <scope>NUCLEOTIDE SEQUENCE [LARGE SCALE GENOMIC DNA]</scope>
    <source>
        <strain evidence="4">NCPPB 4445</strain>
    </source>
</reference>
<dbReference type="PATRIC" id="fig|42234.21.peg.242"/>
<dbReference type="GO" id="GO:0070007">
    <property type="term" value="F:glutamic-type endopeptidase activity"/>
    <property type="evidence" value="ECO:0007669"/>
    <property type="project" value="InterPro"/>
</dbReference>
<dbReference type="GO" id="GO:0006508">
    <property type="term" value="P:proteolysis"/>
    <property type="evidence" value="ECO:0007669"/>
    <property type="project" value="InterPro"/>
</dbReference>
<dbReference type="EMBL" id="JPPY01000011">
    <property type="protein sequence ID" value="KND39942.1"/>
    <property type="molecule type" value="Genomic_DNA"/>
</dbReference>
<feature type="region of interest" description="Disordered" evidence="1">
    <location>
        <begin position="33"/>
        <end position="68"/>
    </location>
</feature>
<accession>A0A0L0KNZ4</accession>
<dbReference type="OrthoDB" id="2630173at2"/>
<gene>
    <name evidence="3" type="ORF">IQ63_01135</name>
</gene>
<dbReference type="PANTHER" id="PTHR37536:SF1">
    <property type="entry name" value="ASPERGILLOPEPSIN, PUTAITVE (AFU_ORTHOLOGUE AFUA_7G01200)"/>
    <property type="match status" value="1"/>
</dbReference>
<dbReference type="InterPro" id="IPR000250">
    <property type="entry name" value="Peptidase_G1"/>
</dbReference>
<dbReference type="CDD" id="cd13426">
    <property type="entry name" value="Peptidase_G1"/>
    <property type="match status" value="1"/>
</dbReference>